<dbReference type="Proteomes" id="UP000219327">
    <property type="component" value="Unassembled WGS sequence"/>
</dbReference>
<evidence type="ECO:0000259" key="2">
    <source>
        <dbReference type="Pfam" id="PF00296"/>
    </source>
</evidence>
<reference evidence="3 4" key="1">
    <citation type="submission" date="2017-08" db="EMBL/GenBank/DDBJ databases">
        <title>Fine stratification of microbial communities through a metagenomic profile of the photic zone.</title>
        <authorList>
            <person name="Haro-Moreno J.M."/>
            <person name="Lopez-Perez M."/>
            <person name="De La Torre J."/>
            <person name="Picazo A."/>
            <person name="Camacho A."/>
            <person name="Rodriguez-Valera F."/>
        </authorList>
    </citation>
    <scope>NUCLEOTIDE SEQUENCE [LARGE SCALE GENOMIC DNA]</scope>
    <source>
        <strain evidence="3">MED-G24</strain>
    </source>
</reference>
<dbReference type="Pfam" id="PF00296">
    <property type="entry name" value="Bac_luciferase"/>
    <property type="match status" value="2"/>
</dbReference>
<dbReference type="PANTHER" id="PTHR43244">
    <property type="match status" value="1"/>
</dbReference>
<dbReference type="InterPro" id="IPR011251">
    <property type="entry name" value="Luciferase-like_dom"/>
</dbReference>
<dbReference type="Gene3D" id="3.20.20.30">
    <property type="entry name" value="Luciferase-like domain"/>
    <property type="match status" value="1"/>
</dbReference>
<dbReference type="InterPro" id="IPR036661">
    <property type="entry name" value="Luciferase-like_sf"/>
</dbReference>
<proteinExistence type="predicted"/>
<dbReference type="PANTHER" id="PTHR43244:SF1">
    <property type="entry name" value="5,10-METHYLENETETRAHYDROMETHANOPTERIN REDUCTASE"/>
    <property type="match status" value="1"/>
</dbReference>
<dbReference type="GO" id="GO:0016705">
    <property type="term" value="F:oxidoreductase activity, acting on paired donors, with incorporation or reduction of molecular oxygen"/>
    <property type="evidence" value="ECO:0007669"/>
    <property type="project" value="InterPro"/>
</dbReference>
<sequence length="300" mass="32624">MDRMPALSVAAVPGRRKWTIELAQDIERRGFTGIYTPSVAGDSLAFCQALAMATNEISFGTSIAPIYFRQTEDYAATASFIHEMSGGRFRFGIGVSHAPALAARGISGGKPLSDIRSFVSDYEAAPRTGEKAPIVLATLRKKMILLSEEISSGMVFANGARSHMSASLSVLSDETRSGDFFIGNMIPTCVNEDIEAAKAVNRRTLTSYAMLPNYRNYWKEAGYVEEMTAIEQTIADAQPERVPQLLTDQWLADTTLFGSATQVRDGLEAWFDAGIKTPILVPSSANGNQIVAFEELLAIF</sequence>
<dbReference type="AlphaFoldDB" id="A0A2A5WTW6"/>
<feature type="domain" description="Luciferase-like" evidence="2">
    <location>
        <begin position="120"/>
        <end position="276"/>
    </location>
</feature>
<dbReference type="SUPFAM" id="SSF51679">
    <property type="entry name" value="Bacterial luciferase-like"/>
    <property type="match status" value="1"/>
</dbReference>
<feature type="domain" description="Luciferase-like" evidence="2">
    <location>
        <begin position="19"/>
        <end position="101"/>
    </location>
</feature>
<evidence type="ECO:0000313" key="4">
    <source>
        <dbReference type="Proteomes" id="UP000219327"/>
    </source>
</evidence>
<gene>
    <name evidence="3" type="ORF">CNE99_05215</name>
</gene>
<comment type="caution">
    <text evidence="3">The sequence shown here is derived from an EMBL/GenBank/DDBJ whole genome shotgun (WGS) entry which is preliminary data.</text>
</comment>
<organism evidence="3 4">
    <name type="scientific">OM182 bacterium MED-G24</name>
    <dbReference type="NCBI Taxonomy" id="1986255"/>
    <lineage>
        <taxon>Bacteria</taxon>
        <taxon>Pseudomonadati</taxon>
        <taxon>Pseudomonadota</taxon>
        <taxon>Gammaproteobacteria</taxon>
        <taxon>OMG group</taxon>
        <taxon>OM182 clade</taxon>
    </lineage>
</organism>
<accession>A0A2A5WTW6</accession>
<dbReference type="InterPro" id="IPR050564">
    <property type="entry name" value="F420-G6PD/mer"/>
</dbReference>
<evidence type="ECO:0000256" key="1">
    <source>
        <dbReference type="ARBA" id="ARBA00023002"/>
    </source>
</evidence>
<evidence type="ECO:0000313" key="3">
    <source>
        <dbReference type="EMBL" id="PDH39654.1"/>
    </source>
</evidence>
<name>A0A2A5WTW6_9GAMM</name>
<keyword evidence="1" id="KW-0560">Oxidoreductase</keyword>
<protein>
    <recommendedName>
        <fullName evidence="2">Luciferase-like domain-containing protein</fullName>
    </recommendedName>
</protein>
<dbReference type="EMBL" id="NTKD01000021">
    <property type="protein sequence ID" value="PDH39654.1"/>
    <property type="molecule type" value="Genomic_DNA"/>
</dbReference>